<organism evidence="2 3">
    <name type="scientific">Lutibacter agarilyticus</name>
    <dbReference type="NCBI Taxonomy" id="1109740"/>
    <lineage>
        <taxon>Bacteria</taxon>
        <taxon>Pseudomonadati</taxon>
        <taxon>Bacteroidota</taxon>
        <taxon>Flavobacteriia</taxon>
        <taxon>Flavobacteriales</taxon>
        <taxon>Flavobacteriaceae</taxon>
        <taxon>Lutibacter</taxon>
    </lineage>
</organism>
<name>A0A238W5M2_9FLAO</name>
<gene>
    <name evidence="2" type="ORF">SAMN06265371_102455</name>
</gene>
<evidence type="ECO:0000313" key="3">
    <source>
        <dbReference type="Proteomes" id="UP000198384"/>
    </source>
</evidence>
<feature type="transmembrane region" description="Helical" evidence="1">
    <location>
        <begin position="92"/>
        <end position="113"/>
    </location>
</feature>
<accession>A0A238W5M2</accession>
<evidence type="ECO:0000313" key="2">
    <source>
        <dbReference type="EMBL" id="SNR41895.1"/>
    </source>
</evidence>
<dbReference type="RefSeq" id="WP_089380629.1">
    <property type="nucleotide sequence ID" value="NZ_FZNT01000002.1"/>
</dbReference>
<feature type="transmembrane region" description="Helical" evidence="1">
    <location>
        <begin position="120"/>
        <end position="139"/>
    </location>
</feature>
<feature type="transmembrane region" description="Helical" evidence="1">
    <location>
        <begin position="159"/>
        <end position="181"/>
    </location>
</feature>
<reference evidence="2 3" key="1">
    <citation type="submission" date="2017-06" db="EMBL/GenBank/DDBJ databases">
        <authorList>
            <person name="Kim H.J."/>
            <person name="Triplett B.A."/>
        </authorList>
    </citation>
    <scope>NUCLEOTIDE SEQUENCE [LARGE SCALE GENOMIC DNA]</scope>
    <source>
        <strain evidence="2 3">DSM 29150</strain>
    </source>
</reference>
<dbReference type="AlphaFoldDB" id="A0A238W5M2"/>
<keyword evidence="1" id="KW-0472">Membrane</keyword>
<feature type="transmembrane region" description="Helical" evidence="1">
    <location>
        <begin position="201"/>
        <end position="221"/>
    </location>
</feature>
<evidence type="ECO:0000256" key="1">
    <source>
        <dbReference type="SAM" id="Phobius"/>
    </source>
</evidence>
<sequence>MSEESLLSIRMAKMSDSELKNYTDNKDDFQEYAVLSAVLELEKRGVFVENSTQIKQDAKASQAIEAAKIITPLETEHTTSTEVPSLYSTQSIFIFGALFSVFGGSVLMVLNLFQLNKKNSGWYVIIGTFIYSFSLSYIYAFLNLTDKVSLTNLASFTDLITAFLISLLSNLLGIYLLYYFIWKKEVPADLNYKKKAIWKPVIIILAINLIAAIMLIASGSFPQ</sequence>
<dbReference type="Proteomes" id="UP000198384">
    <property type="component" value="Unassembled WGS sequence"/>
</dbReference>
<keyword evidence="1" id="KW-0812">Transmembrane</keyword>
<dbReference type="OrthoDB" id="1440159at2"/>
<dbReference type="EMBL" id="FZNT01000002">
    <property type="protein sequence ID" value="SNR41895.1"/>
    <property type="molecule type" value="Genomic_DNA"/>
</dbReference>
<keyword evidence="1" id="KW-1133">Transmembrane helix</keyword>
<keyword evidence="3" id="KW-1185">Reference proteome</keyword>
<protein>
    <recommendedName>
        <fullName evidence="4">Yip1 domain-containing protein</fullName>
    </recommendedName>
</protein>
<proteinExistence type="predicted"/>
<evidence type="ECO:0008006" key="4">
    <source>
        <dbReference type="Google" id="ProtNLM"/>
    </source>
</evidence>